<dbReference type="AlphaFoldDB" id="A0A0A8XZA1"/>
<proteinExistence type="predicted"/>
<reference evidence="1" key="2">
    <citation type="journal article" date="2015" name="Data Brief">
        <title>Shoot transcriptome of the giant reed, Arundo donax.</title>
        <authorList>
            <person name="Barrero R.A."/>
            <person name="Guerrero F.D."/>
            <person name="Moolhuijzen P."/>
            <person name="Goolsby J.A."/>
            <person name="Tidwell J."/>
            <person name="Bellgard S.E."/>
            <person name="Bellgard M.I."/>
        </authorList>
    </citation>
    <scope>NUCLEOTIDE SEQUENCE</scope>
    <source>
        <tissue evidence="1">Shoot tissue taken approximately 20 cm above the soil surface</tissue>
    </source>
</reference>
<dbReference type="EMBL" id="GBRH01278719">
    <property type="protein sequence ID" value="JAD19176.1"/>
    <property type="molecule type" value="Transcribed_RNA"/>
</dbReference>
<sequence>MPYSKLLQLYAHRQLQLTHSILCTTSTPPSSPSTKRLLQTSDGTKLEEYYPSPFATNNTQLEFGD</sequence>
<evidence type="ECO:0000313" key="1">
    <source>
        <dbReference type="EMBL" id="JAD19176.1"/>
    </source>
</evidence>
<protein>
    <submittedName>
        <fullName evidence="1">Uncharacterized protein</fullName>
    </submittedName>
</protein>
<reference evidence="1" key="1">
    <citation type="submission" date="2014-09" db="EMBL/GenBank/DDBJ databases">
        <authorList>
            <person name="Magalhaes I.L.F."/>
            <person name="Oliveira U."/>
            <person name="Santos F.R."/>
            <person name="Vidigal T.H.D.A."/>
            <person name="Brescovit A.D."/>
            <person name="Santos A.J."/>
        </authorList>
    </citation>
    <scope>NUCLEOTIDE SEQUENCE</scope>
    <source>
        <tissue evidence="1">Shoot tissue taken approximately 20 cm above the soil surface</tissue>
    </source>
</reference>
<accession>A0A0A8XZA1</accession>
<name>A0A0A8XZA1_ARUDO</name>
<organism evidence="1">
    <name type="scientific">Arundo donax</name>
    <name type="common">Giant reed</name>
    <name type="synonym">Donax arundinaceus</name>
    <dbReference type="NCBI Taxonomy" id="35708"/>
    <lineage>
        <taxon>Eukaryota</taxon>
        <taxon>Viridiplantae</taxon>
        <taxon>Streptophyta</taxon>
        <taxon>Embryophyta</taxon>
        <taxon>Tracheophyta</taxon>
        <taxon>Spermatophyta</taxon>
        <taxon>Magnoliopsida</taxon>
        <taxon>Liliopsida</taxon>
        <taxon>Poales</taxon>
        <taxon>Poaceae</taxon>
        <taxon>PACMAD clade</taxon>
        <taxon>Arundinoideae</taxon>
        <taxon>Arundineae</taxon>
        <taxon>Arundo</taxon>
    </lineage>
</organism>